<dbReference type="PANTHER" id="PTHR11695:SF648">
    <property type="entry name" value="ZINC-BINDING OXIDOREDUCTASE"/>
    <property type="match status" value="1"/>
</dbReference>
<dbReference type="PANTHER" id="PTHR11695">
    <property type="entry name" value="ALCOHOL DEHYDROGENASE RELATED"/>
    <property type="match status" value="1"/>
</dbReference>
<evidence type="ECO:0000259" key="1">
    <source>
        <dbReference type="SMART" id="SM00829"/>
    </source>
</evidence>
<dbReference type="Gene3D" id="3.40.50.720">
    <property type="entry name" value="NAD(P)-binding Rossmann-like Domain"/>
    <property type="match status" value="1"/>
</dbReference>
<feature type="domain" description="Enoyl reductase (ER)" evidence="1">
    <location>
        <begin position="10"/>
        <end position="317"/>
    </location>
</feature>
<reference evidence="2 3" key="1">
    <citation type="submission" date="2018-05" db="EMBL/GenBank/DDBJ databases">
        <title>Marinilabilia rubrum sp. nov., isolated from saltern sediment.</title>
        <authorList>
            <person name="Zhang R."/>
        </authorList>
    </citation>
    <scope>NUCLEOTIDE SEQUENCE [LARGE SCALE GENOMIC DNA]</scope>
    <source>
        <strain evidence="2 3">WTE16</strain>
    </source>
</reference>
<organism evidence="2 3">
    <name type="scientific">Marinilabilia rubra</name>
    <dbReference type="NCBI Taxonomy" id="2162893"/>
    <lineage>
        <taxon>Bacteria</taxon>
        <taxon>Pseudomonadati</taxon>
        <taxon>Bacteroidota</taxon>
        <taxon>Bacteroidia</taxon>
        <taxon>Marinilabiliales</taxon>
        <taxon>Marinilabiliaceae</taxon>
        <taxon>Marinilabilia</taxon>
    </lineage>
</organism>
<dbReference type="InterPro" id="IPR013154">
    <property type="entry name" value="ADH-like_N"/>
</dbReference>
<accession>A0A2U2B9K7</accession>
<dbReference type="CDD" id="cd08267">
    <property type="entry name" value="MDR1"/>
    <property type="match status" value="1"/>
</dbReference>
<dbReference type="GO" id="GO:0016491">
    <property type="term" value="F:oxidoreductase activity"/>
    <property type="evidence" value="ECO:0007669"/>
    <property type="project" value="InterPro"/>
</dbReference>
<dbReference type="InterPro" id="IPR020843">
    <property type="entry name" value="ER"/>
</dbReference>
<dbReference type="Pfam" id="PF08240">
    <property type="entry name" value="ADH_N"/>
    <property type="match status" value="1"/>
</dbReference>
<dbReference type="Proteomes" id="UP000244956">
    <property type="component" value="Unassembled WGS sequence"/>
</dbReference>
<dbReference type="SUPFAM" id="SSF51735">
    <property type="entry name" value="NAD(P)-binding Rossmann-fold domains"/>
    <property type="match status" value="1"/>
</dbReference>
<dbReference type="RefSeq" id="WP_109264300.1">
    <property type="nucleotide sequence ID" value="NZ_QEWP01000006.1"/>
</dbReference>
<dbReference type="SMART" id="SM00829">
    <property type="entry name" value="PKS_ER"/>
    <property type="match status" value="1"/>
</dbReference>
<comment type="caution">
    <text evidence="2">The sequence shown here is derived from an EMBL/GenBank/DDBJ whole genome shotgun (WGS) entry which is preliminary data.</text>
</comment>
<dbReference type="SUPFAM" id="SSF50129">
    <property type="entry name" value="GroES-like"/>
    <property type="match status" value="1"/>
</dbReference>
<sequence length="320" mass="34652">MKAATRTRYGSPEVLSIRETERPNPAPDEILVRVKATTVNRTDCGILWGKPFIIRLFTGLMKPASPIPGTDFAGETEAVGSEVSKFKTGDRVLGFSDNGLASQAEYMTIKETQPVIHMPESLSFEEAAACSEGAHYAVNFINKVPLTEGCKVLVNGATGAIGSAAVQFLNYRGAIVTATCRTNDVKLVESLGAGRVIDYTANDFTNDHEKYDFIFDSVGKSTFGACKKILKSDGIYISSELGPGAQNPLLAVITSFRKGQKVKFPLPSNIPASLDFIVDLVQKGQFRPLIDRTFSLEQIREAYEYVAGGQKKGNVIIKPG</sequence>
<dbReference type="OrthoDB" id="9806940at2"/>
<name>A0A2U2B9K7_9BACT</name>
<protein>
    <submittedName>
        <fullName evidence="2">NAD(P)-dependent alcohol dehydrogenase</fullName>
    </submittedName>
</protein>
<dbReference type="EMBL" id="QEWP01000006">
    <property type="protein sequence ID" value="PWD99761.1"/>
    <property type="molecule type" value="Genomic_DNA"/>
</dbReference>
<dbReference type="InterPro" id="IPR036291">
    <property type="entry name" value="NAD(P)-bd_dom_sf"/>
</dbReference>
<gene>
    <name evidence="2" type="ORF">DDZ16_09370</name>
</gene>
<evidence type="ECO:0000313" key="2">
    <source>
        <dbReference type="EMBL" id="PWD99761.1"/>
    </source>
</evidence>
<keyword evidence="3" id="KW-1185">Reference proteome</keyword>
<proteinExistence type="predicted"/>
<dbReference type="InterPro" id="IPR011032">
    <property type="entry name" value="GroES-like_sf"/>
</dbReference>
<dbReference type="InterPro" id="IPR050700">
    <property type="entry name" value="YIM1/Zinc_Alcohol_DH_Fams"/>
</dbReference>
<dbReference type="Gene3D" id="3.90.180.10">
    <property type="entry name" value="Medium-chain alcohol dehydrogenases, catalytic domain"/>
    <property type="match status" value="1"/>
</dbReference>
<dbReference type="AlphaFoldDB" id="A0A2U2B9K7"/>
<evidence type="ECO:0000313" key="3">
    <source>
        <dbReference type="Proteomes" id="UP000244956"/>
    </source>
</evidence>
<dbReference type="Pfam" id="PF13602">
    <property type="entry name" value="ADH_zinc_N_2"/>
    <property type="match status" value="1"/>
</dbReference>